<dbReference type="InterPro" id="IPR028846">
    <property type="entry name" value="Recoverin"/>
</dbReference>
<dbReference type="eggNOG" id="KOG0034">
    <property type="taxonomic scope" value="Eukaryota"/>
</dbReference>
<dbReference type="EnsemblProtists" id="HpaT804727">
    <property type="protein sequence ID" value="HpaP804727"/>
    <property type="gene ID" value="HpaG804727"/>
</dbReference>
<evidence type="ECO:0000256" key="6">
    <source>
        <dbReference type="ARBA" id="ARBA00023288"/>
    </source>
</evidence>
<name>M4BEK9_HYAAE</name>
<evidence type="ECO:0000313" key="9">
    <source>
        <dbReference type="Proteomes" id="UP000011713"/>
    </source>
</evidence>
<reference evidence="9" key="1">
    <citation type="journal article" date="2010" name="Science">
        <title>Signatures of adaptation to obligate biotrophy in the Hyaloperonospora arabidopsidis genome.</title>
        <authorList>
            <person name="Baxter L."/>
            <person name="Tripathy S."/>
            <person name="Ishaque N."/>
            <person name="Boot N."/>
            <person name="Cabral A."/>
            <person name="Kemen E."/>
            <person name="Thines M."/>
            <person name="Ah-Fong A."/>
            <person name="Anderson R."/>
            <person name="Badejoko W."/>
            <person name="Bittner-Eddy P."/>
            <person name="Boore J.L."/>
            <person name="Chibucos M.C."/>
            <person name="Coates M."/>
            <person name="Dehal P."/>
            <person name="Delehaunty K."/>
            <person name="Dong S."/>
            <person name="Downton P."/>
            <person name="Dumas B."/>
            <person name="Fabro G."/>
            <person name="Fronick C."/>
            <person name="Fuerstenberg S.I."/>
            <person name="Fulton L."/>
            <person name="Gaulin E."/>
            <person name="Govers F."/>
            <person name="Hughes L."/>
            <person name="Humphray S."/>
            <person name="Jiang R.H."/>
            <person name="Judelson H."/>
            <person name="Kamoun S."/>
            <person name="Kyung K."/>
            <person name="Meijer H."/>
            <person name="Minx P."/>
            <person name="Morris P."/>
            <person name="Nelson J."/>
            <person name="Phuntumart V."/>
            <person name="Qutob D."/>
            <person name="Rehmany A."/>
            <person name="Rougon-Cardoso A."/>
            <person name="Ryden P."/>
            <person name="Torto-Alalibo T."/>
            <person name="Studholme D."/>
            <person name="Wang Y."/>
            <person name="Win J."/>
            <person name="Wood J."/>
            <person name="Clifton S.W."/>
            <person name="Rogers J."/>
            <person name="Van den Ackerveken G."/>
            <person name="Jones J.D."/>
            <person name="McDowell J.M."/>
            <person name="Beynon J."/>
            <person name="Tyler B.M."/>
        </authorList>
    </citation>
    <scope>NUCLEOTIDE SEQUENCE [LARGE SCALE GENOMIC DNA]</scope>
    <source>
        <strain evidence="9">Emoy2</strain>
    </source>
</reference>
<sequence length="188" mass="21785">MGNSPLSRGCTGRRLSFEERKVTKQFHAEEMRMLRQTFRGLASSTDGVSVDKETFLKCFPMRGLLGERLFEVMDQSSSGSIDLNEFIYGLAILFHGSRKEKLKFVFDLYDLSECVKNVVLLYCCWCWTKGVLTMRSVNYRTKSISRCELRTMLYQFPDSAFELIKLKTNREDARDSRDTPTLPKVVRT</sequence>
<reference evidence="8" key="2">
    <citation type="submission" date="2015-06" db="UniProtKB">
        <authorList>
            <consortium name="EnsemblProtists"/>
        </authorList>
    </citation>
    <scope>IDENTIFICATION</scope>
    <source>
        <strain evidence="8">Emoy2</strain>
    </source>
</reference>
<dbReference type="PANTHER" id="PTHR23055:SF178">
    <property type="entry name" value="NEUROCALCIN HOMOLOG"/>
    <property type="match status" value="1"/>
</dbReference>
<comment type="similarity">
    <text evidence="1">Belongs to the recoverin family.</text>
</comment>
<dbReference type="EMBL" id="JH598180">
    <property type="status" value="NOT_ANNOTATED_CDS"/>
    <property type="molecule type" value="Genomic_DNA"/>
</dbReference>
<dbReference type="Gene3D" id="1.10.238.10">
    <property type="entry name" value="EF-hand"/>
    <property type="match status" value="1"/>
</dbReference>
<keyword evidence="9" id="KW-1185">Reference proteome</keyword>
<keyword evidence="5" id="KW-0106">Calcium</keyword>
<dbReference type="PANTHER" id="PTHR23055">
    <property type="entry name" value="CALCIUM BINDING PROTEINS"/>
    <property type="match status" value="1"/>
</dbReference>
<dbReference type="STRING" id="559515.M4BEK9"/>
<evidence type="ECO:0000256" key="4">
    <source>
        <dbReference type="ARBA" id="ARBA00022737"/>
    </source>
</evidence>
<keyword evidence="4" id="KW-0677">Repeat</keyword>
<accession>M4BEK9</accession>
<dbReference type="InParanoid" id="M4BEK9"/>
<evidence type="ECO:0000259" key="7">
    <source>
        <dbReference type="PROSITE" id="PS50222"/>
    </source>
</evidence>
<keyword evidence="6" id="KW-0449">Lipoprotein</keyword>
<dbReference type="VEuPathDB" id="FungiDB:HpaG804727"/>
<dbReference type="HOGENOM" id="CLU_1443570_0_0_1"/>
<evidence type="ECO:0000256" key="2">
    <source>
        <dbReference type="ARBA" id="ARBA00022707"/>
    </source>
</evidence>
<protein>
    <recommendedName>
        <fullName evidence="7">EF-hand domain-containing protein</fullName>
    </recommendedName>
</protein>
<dbReference type="InterPro" id="IPR011992">
    <property type="entry name" value="EF-hand-dom_pair"/>
</dbReference>
<keyword evidence="2" id="KW-0519">Myristate</keyword>
<dbReference type="InterPro" id="IPR018247">
    <property type="entry name" value="EF_Hand_1_Ca_BS"/>
</dbReference>
<evidence type="ECO:0000313" key="8">
    <source>
        <dbReference type="EnsemblProtists" id="HpaP804727"/>
    </source>
</evidence>
<dbReference type="Proteomes" id="UP000011713">
    <property type="component" value="Unassembled WGS sequence"/>
</dbReference>
<feature type="domain" description="EF-hand" evidence="7">
    <location>
        <begin position="67"/>
        <end position="96"/>
    </location>
</feature>
<dbReference type="InterPro" id="IPR002048">
    <property type="entry name" value="EF_hand_dom"/>
</dbReference>
<evidence type="ECO:0000256" key="3">
    <source>
        <dbReference type="ARBA" id="ARBA00022723"/>
    </source>
</evidence>
<proteinExistence type="inferred from homology"/>
<dbReference type="AlphaFoldDB" id="M4BEK9"/>
<evidence type="ECO:0000256" key="1">
    <source>
        <dbReference type="ARBA" id="ARBA00006049"/>
    </source>
</evidence>
<dbReference type="PRINTS" id="PR00450">
    <property type="entry name" value="RECOVERIN"/>
</dbReference>
<keyword evidence="3" id="KW-0479">Metal-binding</keyword>
<dbReference type="PROSITE" id="PS50222">
    <property type="entry name" value="EF_HAND_2"/>
    <property type="match status" value="1"/>
</dbReference>
<evidence type="ECO:0000256" key="5">
    <source>
        <dbReference type="ARBA" id="ARBA00022837"/>
    </source>
</evidence>
<organism evidence="8 9">
    <name type="scientific">Hyaloperonospora arabidopsidis (strain Emoy2)</name>
    <name type="common">Downy mildew agent</name>
    <name type="synonym">Peronospora arabidopsidis</name>
    <dbReference type="NCBI Taxonomy" id="559515"/>
    <lineage>
        <taxon>Eukaryota</taxon>
        <taxon>Sar</taxon>
        <taxon>Stramenopiles</taxon>
        <taxon>Oomycota</taxon>
        <taxon>Peronosporomycetes</taxon>
        <taxon>Peronosporales</taxon>
        <taxon>Peronosporaceae</taxon>
        <taxon>Hyaloperonospora</taxon>
    </lineage>
</organism>
<dbReference type="GO" id="GO:0005509">
    <property type="term" value="F:calcium ion binding"/>
    <property type="evidence" value="ECO:0007669"/>
    <property type="project" value="InterPro"/>
</dbReference>
<dbReference type="SUPFAM" id="SSF47473">
    <property type="entry name" value="EF-hand"/>
    <property type="match status" value="1"/>
</dbReference>
<dbReference type="PROSITE" id="PS00018">
    <property type="entry name" value="EF_HAND_1"/>
    <property type="match status" value="1"/>
</dbReference>